<feature type="compositionally biased region" description="Basic and acidic residues" evidence="4">
    <location>
        <begin position="101"/>
        <end position="111"/>
    </location>
</feature>
<dbReference type="GO" id="GO:0005634">
    <property type="term" value="C:nucleus"/>
    <property type="evidence" value="ECO:0007669"/>
    <property type="project" value="UniProtKB-SubCell"/>
</dbReference>
<sequence>MRRSTRLVEKAAASTISLATTEAAEAAETAKGVSSSVKGSSKRQTKIGTEPVAKVDAKAKAKAKTKAKAKANTSTKTKQAVVPARKRKLASDDDDDDDDGVEVKHEPDMTVHKRGKAAPKERSHAKKKQKISTRTGEDDLASVEGLMIESETPLTPESAATAATATQKEKKTRAVRKKKQTTDSVLEAGSEAGDTQVASKPKRNRTISTKRKGKMTDSQNTEDSHPNDITRLSLPVNRTDPCAVLPTEVWHQILSLLPLSKVTGLSLVSKTWLDGTRAFPAWKIICETHKLGMPKLKYRSYMALVCSRSFWICDKCHSYTTGRGNVSEIPLKVANEDDDEFTWLLCHACRLNYYRRYPEEVRDDEEEEWQRKKITKTNAQSIYHLSDDQLSGLYYDERRNPYYRSGYPMRLYNRHAVQKRALRIHAGWVGIDASTEGIARKRSAAFRLREEGFKRKNAKASSRKRKTGQQQQEQTTTEGQSQDESQGESQSQSQGQSESQGQSQSQSEGQSESQGQSQTTGENQQQQEGLWIKTEDQAQTLVQAPLQEVVVND</sequence>
<feature type="compositionally biased region" description="Basic residues" evidence="4">
    <location>
        <begin position="170"/>
        <end position="179"/>
    </location>
</feature>
<dbReference type="Gene3D" id="3.90.530.10">
    <property type="entry name" value="XPA C-terminal domain"/>
    <property type="match status" value="1"/>
</dbReference>
<dbReference type="SUPFAM" id="SSF46955">
    <property type="entry name" value="Putative DNA-binding domain"/>
    <property type="match status" value="1"/>
</dbReference>
<feature type="compositionally biased region" description="Low complexity" evidence="4">
    <location>
        <begin position="468"/>
        <end position="528"/>
    </location>
</feature>
<gene>
    <name evidence="6" type="ORF">BGZ65_006283</name>
</gene>
<dbReference type="EMBL" id="JAAAHW010009448">
    <property type="protein sequence ID" value="KAF9940718.1"/>
    <property type="molecule type" value="Genomic_DNA"/>
</dbReference>
<dbReference type="InterPro" id="IPR009061">
    <property type="entry name" value="DNA-bd_dom_put_sf"/>
</dbReference>
<dbReference type="InterPro" id="IPR037129">
    <property type="entry name" value="XPA_sf"/>
</dbReference>
<evidence type="ECO:0000313" key="7">
    <source>
        <dbReference type="Proteomes" id="UP000749646"/>
    </source>
</evidence>
<name>A0A9P6IN89_9FUNG</name>
<feature type="compositionally biased region" description="Low complexity" evidence="4">
    <location>
        <begin position="151"/>
        <end position="166"/>
    </location>
</feature>
<dbReference type="SUPFAM" id="SSF81383">
    <property type="entry name" value="F-box domain"/>
    <property type="match status" value="1"/>
</dbReference>
<dbReference type="InterPro" id="IPR036047">
    <property type="entry name" value="F-box-like_dom_sf"/>
</dbReference>
<comment type="caution">
    <text evidence="6">The sequence shown here is derived from an EMBL/GenBank/DDBJ whole genome shotgun (WGS) entry which is preliminary data.</text>
</comment>
<dbReference type="CDD" id="cd21075">
    <property type="entry name" value="DBD_XPA-like"/>
    <property type="match status" value="1"/>
</dbReference>
<evidence type="ECO:0000259" key="5">
    <source>
        <dbReference type="Pfam" id="PF00646"/>
    </source>
</evidence>
<dbReference type="InterPro" id="IPR001810">
    <property type="entry name" value="F-box_dom"/>
</dbReference>
<evidence type="ECO:0000313" key="6">
    <source>
        <dbReference type="EMBL" id="KAF9940718.1"/>
    </source>
</evidence>
<feature type="compositionally biased region" description="Low complexity" evidence="4">
    <location>
        <begin position="70"/>
        <end position="80"/>
    </location>
</feature>
<organism evidence="6 7">
    <name type="scientific">Modicella reniformis</name>
    <dbReference type="NCBI Taxonomy" id="1440133"/>
    <lineage>
        <taxon>Eukaryota</taxon>
        <taxon>Fungi</taxon>
        <taxon>Fungi incertae sedis</taxon>
        <taxon>Mucoromycota</taxon>
        <taxon>Mortierellomycotina</taxon>
        <taxon>Mortierellomycetes</taxon>
        <taxon>Mortierellales</taxon>
        <taxon>Mortierellaceae</taxon>
        <taxon>Modicella</taxon>
    </lineage>
</organism>
<feature type="domain" description="F-box" evidence="5">
    <location>
        <begin position="245"/>
        <end position="273"/>
    </location>
</feature>
<protein>
    <recommendedName>
        <fullName evidence="5">F-box domain-containing protein</fullName>
    </recommendedName>
</protein>
<dbReference type="Pfam" id="PF00646">
    <property type="entry name" value="F-box"/>
    <property type="match status" value="1"/>
</dbReference>
<feature type="compositionally biased region" description="Basic residues" evidence="4">
    <location>
        <begin position="60"/>
        <end position="69"/>
    </location>
</feature>
<evidence type="ECO:0000256" key="2">
    <source>
        <dbReference type="ARBA" id="ARBA00022833"/>
    </source>
</evidence>
<reference evidence="6" key="1">
    <citation type="journal article" date="2020" name="Fungal Divers.">
        <title>Resolving the Mortierellaceae phylogeny through synthesis of multi-gene phylogenetics and phylogenomics.</title>
        <authorList>
            <person name="Vandepol N."/>
            <person name="Liber J."/>
            <person name="Desiro A."/>
            <person name="Na H."/>
            <person name="Kennedy M."/>
            <person name="Barry K."/>
            <person name="Grigoriev I.V."/>
            <person name="Miller A.N."/>
            <person name="O'Donnell K."/>
            <person name="Stajich J.E."/>
            <person name="Bonito G."/>
        </authorList>
    </citation>
    <scope>NUCLEOTIDE SEQUENCE</scope>
    <source>
        <strain evidence="6">MES-2147</strain>
    </source>
</reference>
<feature type="compositionally biased region" description="Basic residues" evidence="4">
    <location>
        <begin position="200"/>
        <end position="213"/>
    </location>
</feature>
<evidence type="ECO:0000256" key="4">
    <source>
        <dbReference type="SAM" id="MobiDB-lite"/>
    </source>
</evidence>
<keyword evidence="7" id="KW-1185">Reference proteome</keyword>
<keyword evidence="2" id="KW-0862">Zinc</keyword>
<comment type="subcellular location">
    <subcellularLocation>
        <location evidence="1">Nucleus</location>
    </subcellularLocation>
</comment>
<feature type="region of interest" description="Disordered" evidence="4">
    <location>
        <begin position="27"/>
        <end position="231"/>
    </location>
</feature>
<evidence type="ECO:0000256" key="1">
    <source>
        <dbReference type="ARBA" id="ARBA00004123"/>
    </source>
</evidence>
<feature type="compositionally biased region" description="Basic residues" evidence="4">
    <location>
        <begin position="455"/>
        <end position="467"/>
    </location>
</feature>
<feature type="compositionally biased region" description="Low complexity" evidence="4">
    <location>
        <begin position="27"/>
        <end position="39"/>
    </location>
</feature>
<keyword evidence="3" id="KW-0539">Nucleus</keyword>
<dbReference type="OrthoDB" id="2411074at2759"/>
<feature type="compositionally biased region" description="Basic residues" evidence="4">
    <location>
        <begin position="112"/>
        <end position="131"/>
    </location>
</feature>
<evidence type="ECO:0000256" key="3">
    <source>
        <dbReference type="ARBA" id="ARBA00023242"/>
    </source>
</evidence>
<proteinExistence type="predicted"/>
<dbReference type="Proteomes" id="UP000749646">
    <property type="component" value="Unassembled WGS sequence"/>
</dbReference>
<dbReference type="AlphaFoldDB" id="A0A9P6IN89"/>
<feature type="region of interest" description="Disordered" evidence="4">
    <location>
        <begin position="450"/>
        <end position="532"/>
    </location>
</feature>
<accession>A0A9P6IN89</accession>